<dbReference type="HAMAP" id="MF_00065">
    <property type="entry name" value="Adenylyl_sulf_kinase"/>
    <property type="match status" value="1"/>
</dbReference>
<evidence type="ECO:0000256" key="9">
    <source>
        <dbReference type="ARBA" id="ARBA00022553"/>
    </source>
</evidence>
<comment type="function">
    <text evidence="2">APS kinase catalyzes the synthesis of activated sulfate.</text>
</comment>
<dbReference type="Pfam" id="PF01583">
    <property type="entry name" value="APS_kinase"/>
    <property type="match status" value="1"/>
</dbReference>
<dbReference type="Pfam" id="PF03144">
    <property type="entry name" value="GTP_EFTU_D2"/>
    <property type="match status" value="1"/>
</dbReference>
<evidence type="ECO:0000256" key="19">
    <source>
        <dbReference type="ARBA" id="ARBA00061263"/>
    </source>
</evidence>
<feature type="binding site" evidence="21">
    <location>
        <begin position="113"/>
        <end position="117"/>
    </location>
    <ligand>
        <name>GTP</name>
        <dbReference type="ChEBI" id="CHEBI:37565"/>
    </ligand>
</feature>
<gene>
    <name evidence="21 24" type="primary">cysN</name>
    <name evidence="22" type="synonym">cysC</name>
    <name evidence="24" type="ORF">NCTC12993_02646</name>
</gene>
<accession>A0A485B430</accession>
<feature type="binding site" evidence="21">
    <location>
        <begin position="168"/>
        <end position="171"/>
    </location>
    <ligand>
        <name>GTP</name>
        <dbReference type="ChEBI" id="CHEBI:37565"/>
    </ligand>
</feature>
<reference evidence="24 25" key="1">
    <citation type="submission" date="2019-03" db="EMBL/GenBank/DDBJ databases">
        <authorList>
            <consortium name="Pathogen Informatics"/>
        </authorList>
    </citation>
    <scope>NUCLEOTIDE SEQUENCE [LARGE SCALE GENOMIC DNA]</scope>
    <source>
        <strain evidence="24 25">NCTC12993</strain>
    </source>
</reference>
<dbReference type="SUPFAM" id="SSF52540">
    <property type="entry name" value="P-loop containing nucleoside triphosphate hydrolases"/>
    <property type="match status" value="2"/>
</dbReference>
<evidence type="ECO:0000256" key="10">
    <source>
        <dbReference type="ARBA" id="ARBA00022679"/>
    </source>
</evidence>
<comment type="subunit">
    <text evidence="20">Heterodimer composed of CysD, the smaller subunit, and CysNC.</text>
</comment>
<dbReference type="EC" id="2.7.1.25" evidence="22"/>
<dbReference type="Pfam" id="PF22594">
    <property type="entry name" value="GTP-eEF1A_C"/>
    <property type="match status" value="1"/>
</dbReference>
<comment type="similarity">
    <text evidence="6">In the C-terminal section; belongs to the APS kinase family.</text>
</comment>
<dbReference type="PANTHER" id="PTHR23115">
    <property type="entry name" value="TRANSLATION FACTOR"/>
    <property type="match status" value="1"/>
</dbReference>
<dbReference type="NCBIfam" id="TIGR00231">
    <property type="entry name" value="small_GTP"/>
    <property type="match status" value="1"/>
</dbReference>
<dbReference type="GO" id="GO:0097216">
    <property type="term" value="F:guanosine tetraphosphate binding"/>
    <property type="evidence" value="ECO:0007669"/>
    <property type="project" value="UniProtKB-ARBA"/>
</dbReference>
<evidence type="ECO:0000256" key="2">
    <source>
        <dbReference type="ARBA" id="ARBA00002357"/>
    </source>
</evidence>
<dbReference type="InterPro" id="IPR002891">
    <property type="entry name" value="APS"/>
</dbReference>
<dbReference type="InterPro" id="IPR004161">
    <property type="entry name" value="EFTu-like_2"/>
</dbReference>
<dbReference type="EC" id="2.7.7.4" evidence="21"/>
<dbReference type="CDD" id="cd02027">
    <property type="entry name" value="APSK"/>
    <property type="match status" value="1"/>
</dbReference>
<dbReference type="PROSITE" id="PS51722">
    <property type="entry name" value="G_TR_2"/>
    <property type="match status" value="1"/>
</dbReference>
<dbReference type="InterPro" id="IPR041757">
    <property type="entry name" value="CysN_GTP-bd"/>
</dbReference>
<dbReference type="PROSITE" id="PS00301">
    <property type="entry name" value="G_TR_1"/>
    <property type="match status" value="1"/>
</dbReference>
<feature type="active site" description="Phosphoserine intermediate" evidence="22">
    <location>
        <position position="585"/>
    </location>
</feature>
<dbReference type="Proteomes" id="UP000401081">
    <property type="component" value="Unassembled WGS sequence"/>
</dbReference>
<dbReference type="AlphaFoldDB" id="A0A485B430"/>
<keyword evidence="10 21" id="KW-0808">Transferase</keyword>
<dbReference type="CDD" id="cd03695">
    <property type="entry name" value="CysN_NodQ_II"/>
    <property type="match status" value="1"/>
</dbReference>
<evidence type="ECO:0000313" key="24">
    <source>
        <dbReference type="EMBL" id="VFS63439.1"/>
    </source>
</evidence>
<keyword evidence="14 21" id="KW-0067">ATP-binding</keyword>
<dbReference type="InterPro" id="IPR000795">
    <property type="entry name" value="T_Tr_GTP-bd_dom"/>
</dbReference>
<comment type="function">
    <text evidence="18 21">With CysD forms the ATP sulfurylase (ATPS) that catalyzes the adenylation of sulfate producing adenosine 5'-phosphosulfate (APS) and diphosphate, the first enzymatic step in sulfur assimilation pathway. APS synthesis involves the formation of a high-energy phosphoric-sulfuric acid anhydride bond driven by GTP hydrolysis by CysN coupled to ATP hydrolysis by CysD.</text>
</comment>
<dbReference type="InterPro" id="IPR031157">
    <property type="entry name" value="G_TR_CS"/>
</dbReference>
<evidence type="ECO:0000256" key="14">
    <source>
        <dbReference type="ARBA" id="ARBA00022840"/>
    </source>
</evidence>
<dbReference type="InterPro" id="IPR009000">
    <property type="entry name" value="Transl_B-barrel_sf"/>
</dbReference>
<dbReference type="GO" id="GO:0004781">
    <property type="term" value="F:sulfate adenylyltransferase (ATP) activity"/>
    <property type="evidence" value="ECO:0007669"/>
    <property type="project" value="UniProtKB-UniRule"/>
</dbReference>
<dbReference type="InterPro" id="IPR054696">
    <property type="entry name" value="GTP-eEF1A_C"/>
</dbReference>
<dbReference type="GO" id="GO:0005525">
    <property type="term" value="F:GTP binding"/>
    <property type="evidence" value="ECO:0007669"/>
    <property type="project" value="UniProtKB-UniRule"/>
</dbReference>
<keyword evidence="16" id="KW-0511">Multifunctional enzyme</keyword>
<name>A0A485B430_KLUCR</name>
<dbReference type="CDD" id="cd04166">
    <property type="entry name" value="CysN_ATPS"/>
    <property type="match status" value="1"/>
</dbReference>
<dbReference type="FunFam" id="2.40.30.10:FF:000027">
    <property type="entry name" value="Sulfate adenylyltransferase subunit 1"/>
    <property type="match status" value="1"/>
</dbReference>
<evidence type="ECO:0000259" key="23">
    <source>
        <dbReference type="PROSITE" id="PS51722"/>
    </source>
</evidence>
<dbReference type="EMBL" id="CAADJD010000018">
    <property type="protein sequence ID" value="VFS63439.1"/>
    <property type="molecule type" value="Genomic_DNA"/>
</dbReference>
<dbReference type="HAMAP" id="MF_00062">
    <property type="entry name" value="Sulf_adenylyltr_sub1"/>
    <property type="match status" value="1"/>
</dbReference>
<dbReference type="SUPFAM" id="SSF50465">
    <property type="entry name" value="EF-Tu/eEF-1alpha/eIF2-gamma C-terminal domain"/>
    <property type="match status" value="1"/>
</dbReference>
<dbReference type="GO" id="GO:0005524">
    <property type="term" value="F:ATP binding"/>
    <property type="evidence" value="ECO:0007669"/>
    <property type="project" value="UniProtKB-UniRule"/>
</dbReference>
<comment type="catalytic activity">
    <reaction evidence="1 22">
        <text>adenosine 5'-phosphosulfate + ATP = 3'-phosphoadenylyl sulfate + ADP + H(+)</text>
        <dbReference type="Rhea" id="RHEA:24152"/>
        <dbReference type="ChEBI" id="CHEBI:15378"/>
        <dbReference type="ChEBI" id="CHEBI:30616"/>
        <dbReference type="ChEBI" id="CHEBI:58243"/>
        <dbReference type="ChEBI" id="CHEBI:58339"/>
        <dbReference type="ChEBI" id="CHEBI:456216"/>
        <dbReference type="EC" id="2.7.1.25"/>
    </reaction>
</comment>
<proteinExistence type="inferred from homology"/>
<dbReference type="FunFam" id="2.40.30.10:FF:000031">
    <property type="entry name" value="Sulfate adenylyltransferase subunit 1"/>
    <property type="match status" value="1"/>
</dbReference>
<evidence type="ECO:0000256" key="11">
    <source>
        <dbReference type="ARBA" id="ARBA00022695"/>
    </source>
</evidence>
<dbReference type="Gene3D" id="2.40.30.10">
    <property type="entry name" value="Translation factors"/>
    <property type="match status" value="2"/>
</dbReference>
<dbReference type="FunFam" id="3.40.50.300:FF:000119">
    <property type="entry name" value="Sulfate adenylyltransferase subunit 1"/>
    <property type="match status" value="1"/>
</dbReference>
<comment type="function">
    <text evidence="3 22">Catalyzes the synthesis of activated sulfate.</text>
</comment>
<dbReference type="InterPro" id="IPR044138">
    <property type="entry name" value="CysN_II"/>
</dbReference>
<evidence type="ECO:0000256" key="15">
    <source>
        <dbReference type="ARBA" id="ARBA00023134"/>
    </source>
</evidence>
<dbReference type="InterPro" id="IPR044139">
    <property type="entry name" value="CysN_NoDQ_III"/>
</dbReference>
<keyword evidence="11 21" id="KW-0548">Nucleotidyltransferase</keyword>
<dbReference type="InterPro" id="IPR011779">
    <property type="entry name" value="SO4_adenylTrfase_lsu"/>
</dbReference>
<evidence type="ECO:0000256" key="18">
    <source>
        <dbReference type="ARBA" id="ARBA00055271"/>
    </source>
</evidence>
<dbReference type="GO" id="GO:0004020">
    <property type="term" value="F:adenylylsulfate kinase activity"/>
    <property type="evidence" value="ECO:0007669"/>
    <property type="project" value="UniProtKB-UniRule"/>
</dbReference>
<dbReference type="GO" id="GO:0003924">
    <property type="term" value="F:GTPase activity"/>
    <property type="evidence" value="ECO:0007669"/>
    <property type="project" value="InterPro"/>
</dbReference>
<evidence type="ECO:0000256" key="12">
    <source>
        <dbReference type="ARBA" id="ARBA00022741"/>
    </source>
</evidence>
<dbReference type="GO" id="GO:0000103">
    <property type="term" value="P:sulfate assimilation"/>
    <property type="evidence" value="ECO:0007669"/>
    <property type="project" value="UniProtKB-UniRule"/>
</dbReference>
<dbReference type="InterPro" id="IPR027417">
    <property type="entry name" value="P-loop_NTPase"/>
</dbReference>
<dbReference type="Pfam" id="PF00009">
    <property type="entry name" value="GTP_EFTU"/>
    <property type="match status" value="1"/>
</dbReference>
<comment type="pathway">
    <text evidence="4 22">Sulfur metabolism; hydrogen sulfide biosynthesis; sulfite from sulfate: step 2/3.</text>
</comment>
<comment type="similarity">
    <text evidence="22">Belongs to the APS kinase family.</text>
</comment>
<dbReference type="CDD" id="cd04095">
    <property type="entry name" value="CysN_NoDQ_III"/>
    <property type="match status" value="1"/>
</dbReference>
<evidence type="ECO:0000256" key="7">
    <source>
        <dbReference type="ARBA" id="ARBA00007237"/>
    </source>
</evidence>
<evidence type="ECO:0000256" key="4">
    <source>
        <dbReference type="ARBA" id="ARBA00004806"/>
    </source>
</evidence>
<dbReference type="InterPro" id="IPR050100">
    <property type="entry name" value="TRAFAC_GTPase_members"/>
</dbReference>
<dbReference type="NCBIfam" id="NF003478">
    <property type="entry name" value="PRK05124.1"/>
    <property type="match status" value="1"/>
</dbReference>
<comment type="similarity">
    <text evidence="7">In the N-terminal section; belongs to the TRAFAC class translation factor GTPase superfamily. Classic translation factor GTPase family. CysN/NodQ subfamily.</text>
</comment>
<dbReference type="GO" id="GO:0070814">
    <property type="term" value="P:hydrogen sulfide biosynthetic process"/>
    <property type="evidence" value="ECO:0007669"/>
    <property type="project" value="UniProtKB-UniRule"/>
</dbReference>
<evidence type="ECO:0000256" key="13">
    <source>
        <dbReference type="ARBA" id="ARBA00022777"/>
    </source>
</evidence>
<evidence type="ECO:0000256" key="21">
    <source>
        <dbReference type="HAMAP-Rule" id="MF_00062"/>
    </source>
</evidence>
<keyword evidence="12 21" id="KW-0547">Nucleotide-binding</keyword>
<organism evidence="24 25">
    <name type="scientific">Kluyvera cryocrescens</name>
    <name type="common">Kluyvera citrophila</name>
    <dbReference type="NCBI Taxonomy" id="580"/>
    <lineage>
        <taxon>Bacteria</taxon>
        <taxon>Pseudomonadati</taxon>
        <taxon>Pseudomonadota</taxon>
        <taxon>Gammaproteobacteria</taxon>
        <taxon>Enterobacterales</taxon>
        <taxon>Enterobacteriaceae</taxon>
        <taxon>Kluyvera</taxon>
    </lineage>
</organism>
<evidence type="ECO:0000256" key="16">
    <source>
        <dbReference type="ARBA" id="ARBA00023268"/>
    </source>
</evidence>
<dbReference type="InterPro" id="IPR005225">
    <property type="entry name" value="Small_GTP-bd"/>
</dbReference>
<evidence type="ECO:0000256" key="5">
    <source>
        <dbReference type="ARBA" id="ARBA00005048"/>
    </source>
</evidence>
<dbReference type="NCBIfam" id="TIGR00455">
    <property type="entry name" value="apsK"/>
    <property type="match status" value="1"/>
</dbReference>
<protein>
    <recommendedName>
        <fullName evidence="21 22">Multifunctional fusion protein</fullName>
    </recommendedName>
    <domain>
        <recommendedName>
            <fullName evidence="21">Sulfate adenylyltransferase subunit 1</fullName>
            <ecNumber evidence="21">2.7.7.4</ecNumber>
        </recommendedName>
        <alternativeName>
            <fullName evidence="21">ATP-sulfurylase large subunit</fullName>
        </alternativeName>
        <alternativeName>
            <fullName evidence="21">Sulfate adenylate transferase</fullName>
            <shortName evidence="21">SAT</shortName>
        </alternativeName>
    </domain>
    <domain>
        <recommendedName>
            <fullName evidence="22">Adenylyl-sulfate kinase</fullName>
            <ecNumber evidence="22">2.7.1.25</ecNumber>
        </recommendedName>
        <alternativeName>
            <fullName evidence="22">APS kinase</fullName>
        </alternativeName>
        <alternativeName>
            <fullName evidence="22">ATP adenosine-5'-phosphosulfate 3'-phosphotransferase</fullName>
        </alternativeName>
        <alternativeName>
            <fullName evidence="22">Adenosine-5'-phosphosulfate kinase</fullName>
        </alternativeName>
    </domain>
</protein>
<dbReference type="FunFam" id="3.40.50.300:FF:000212">
    <property type="entry name" value="Adenylyl-sulfate kinase"/>
    <property type="match status" value="1"/>
</dbReference>
<comment type="pathway">
    <text evidence="5 21">Sulfur metabolism; hydrogen sulfide biosynthesis; sulfite from sulfate: step 1/3.</text>
</comment>
<dbReference type="PRINTS" id="PR00315">
    <property type="entry name" value="ELONGATNFCT"/>
</dbReference>
<keyword evidence="13 22" id="KW-0418">Kinase</keyword>
<keyword evidence="9 22" id="KW-0597">Phosphoprotein</keyword>
<evidence type="ECO:0000256" key="8">
    <source>
        <dbReference type="ARBA" id="ARBA00022458"/>
    </source>
</evidence>
<feature type="binding site" evidence="22">
    <location>
        <begin position="511"/>
        <end position="518"/>
    </location>
    <ligand>
        <name>ATP</name>
        <dbReference type="ChEBI" id="CHEBI:30616"/>
    </ligand>
</feature>
<dbReference type="SUPFAM" id="SSF50447">
    <property type="entry name" value="Translation proteins"/>
    <property type="match status" value="1"/>
</dbReference>
<comment type="similarity">
    <text evidence="19 21">Belongs to the TRAFAC class translation factor GTPase superfamily. Classic translation factor GTPase family. CysN/NodQ subfamily.</text>
</comment>
<evidence type="ECO:0000256" key="17">
    <source>
        <dbReference type="ARBA" id="ARBA00049370"/>
    </source>
</evidence>
<dbReference type="InterPro" id="IPR059117">
    <property type="entry name" value="APS_kinase_dom"/>
</dbReference>
<keyword evidence="8" id="KW-0536">Nodulation</keyword>
<dbReference type="InterPro" id="IPR009001">
    <property type="entry name" value="Transl_elong_EF1A/Init_IF2_C"/>
</dbReference>
<dbReference type="Gene3D" id="3.40.50.300">
    <property type="entry name" value="P-loop containing nucleotide triphosphate hydrolases"/>
    <property type="match status" value="2"/>
</dbReference>
<keyword evidence="15 21" id="KW-0342">GTP-binding</keyword>
<evidence type="ECO:0000256" key="3">
    <source>
        <dbReference type="ARBA" id="ARBA00002632"/>
    </source>
</evidence>
<evidence type="ECO:0000256" key="6">
    <source>
        <dbReference type="ARBA" id="ARBA00005438"/>
    </source>
</evidence>
<comment type="catalytic activity">
    <reaction evidence="17 21">
        <text>sulfate + ATP + H(+) = adenosine 5'-phosphosulfate + diphosphate</text>
        <dbReference type="Rhea" id="RHEA:18133"/>
        <dbReference type="ChEBI" id="CHEBI:15378"/>
        <dbReference type="ChEBI" id="CHEBI:16189"/>
        <dbReference type="ChEBI" id="CHEBI:30616"/>
        <dbReference type="ChEBI" id="CHEBI:33019"/>
        <dbReference type="ChEBI" id="CHEBI:58243"/>
        <dbReference type="EC" id="2.7.7.4"/>
    </reaction>
</comment>
<feature type="domain" description="Tr-type G" evidence="23">
    <location>
        <begin position="25"/>
        <end position="242"/>
    </location>
</feature>
<dbReference type="UniPathway" id="UPA00140">
    <property type="reaction ID" value="UER00204"/>
</dbReference>
<feature type="binding site" evidence="21">
    <location>
        <begin position="34"/>
        <end position="41"/>
    </location>
    <ligand>
        <name>GTP</name>
        <dbReference type="ChEBI" id="CHEBI:37565"/>
    </ligand>
</feature>
<dbReference type="NCBIfam" id="NF003013">
    <property type="entry name" value="PRK03846.1"/>
    <property type="match status" value="1"/>
</dbReference>
<evidence type="ECO:0000313" key="25">
    <source>
        <dbReference type="Proteomes" id="UP000401081"/>
    </source>
</evidence>
<keyword evidence="25" id="KW-1185">Reference proteome</keyword>
<evidence type="ECO:0000256" key="22">
    <source>
        <dbReference type="HAMAP-Rule" id="MF_00065"/>
    </source>
</evidence>
<evidence type="ECO:0000256" key="20">
    <source>
        <dbReference type="ARBA" id="ARBA00062688"/>
    </source>
</evidence>
<dbReference type="NCBIfam" id="TIGR02034">
    <property type="entry name" value="CysN"/>
    <property type="match status" value="1"/>
</dbReference>
<sequence length="677" mass="74788">MNTTIAQQIADEGGVEAYLHAQQHKSLLRFLTCGSVDDGKSTLIGRLLHDTRQIYEDQLSSLHNDSKRHGTQGEKLDLALLVDGLQAEREQGITIDVAYRYFSTEKRKFIIADTPGHEQYTRNMATGASTCDLAILLIDARKGVLDQTRRHSFISTLLGIKHLVVAINKMDLVGYSEETFNTIREEYLTFAEQLPGNLDIRFVPLSALEGDNVASQSANIPWYSGPTLLEVLETVAIRRTVETQPMRFPVQYVNRPNLDFRGFSGTVASGSVKVGQRIKVLPSGVESSIARIVTFDGDLQEAAAGEAVTLVLKDEIDISRGDLLLDAQDTLPSVQRASVDVVWMAEQPLSAGQSYDIKVAGKKTRARVDGIQYQVDINNLTQREVDALPLNGIGLVDLTFDEPLVLDKYQENPVTGGLIFIDRLTNVTVGAGMVREPNTEEAGVASEFSAFELELNALVRKHFPHWGRARFAGREIMAQHDENVVWHAHPVTAQQREQLHGHRGVVLWFTGLSGSGKSTVAGALEEALHQLGVSTYLLDGDNVRHGLCSDLGFTDGDRKENIRRVGEVAKLMVDAGLVVLTAFISPHRAERQMVRERVGSDRFFEIFVDTSLATCEARDPKGLYKKARAGELRNFTGIDSAYESPEQPAIHLDGEQLVTNLVAQLLDLLRQSDIIRS</sequence>
<evidence type="ECO:0000256" key="1">
    <source>
        <dbReference type="ARBA" id="ARBA00001823"/>
    </source>
</evidence>